<dbReference type="Pfam" id="PF11201">
    <property type="entry name" value="DUF2982"/>
    <property type="match status" value="1"/>
</dbReference>
<dbReference type="EMBL" id="MCBT01000018">
    <property type="protein sequence ID" value="OEG74497.1"/>
    <property type="molecule type" value="Genomic_DNA"/>
</dbReference>
<evidence type="ECO:0000313" key="2">
    <source>
        <dbReference type="EMBL" id="OEG74497.1"/>
    </source>
</evidence>
<accession>A0A1E5IVK7</accession>
<dbReference type="RefSeq" id="WP_069670696.1">
    <property type="nucleotide sequence ID" value="NZ_MCBT01000018.1"/>
</dbReference>
<sequence length="224" mass="25304">MSVEPIIFRPTTKHNGWTFTLVGAAMLICGLLFFVLSKTMFGPGMVCFLFGMVLTVLGVAKLIQPEVSVEFRSQGLVYHHRRGTIYLRWENIQRVDVPRSILALDSDELPYIGLRLNQLSALLDDIPPRLATGLLTEQRPLLMSSLTLDGELSGLEHYLNSEFSPLNVDGKPYDGVKGMFARRCEQLNNQLGYHIYLPTDCLDREPRAFLTLLRDYKARATAEN</sequence>
<dbReference type="STRING" id="23.BEL05_18845"/>
<evidence type="ECO:0000256" key="1">
    <source>
        <dbReference type="SAM" id="Phobius"/>
    </source>
</evidence>
<dbReference type="AlphaFoldDB" id="A0A1E5IVK7"/>
<dbReference type="InterPro" id="IPR021367">
    <property type="entry name" value="DUF2982"/>
</dbReference>
<keyword evidence="1" id="KW-0812">Transmembrane</keyword>
<dbReference type="OrthoDB" id="7061905at2"/>
<keyword evidence="1" id="KW-1133">Transmembrane helix</keyword>
<feature type="transmembrane region" description="Helical" evidence="1">
    <location>
        <begin position="16"/>
        <end position="36"/>
    </location>
</feature>
<protein>
    <recommendedName>
        <fullName evidence="4">DUF2982 domain-containing protein</fullName>
    </recommendedName>
</protein>
<evidence type="ECO:0000313" key="3">
    <source>
        <dbReference type="Proteomes" id="UP000095230"/>
    </source>
</evidence>
<reference evidence="2 3" key="1">
    <citation type="submission" date="2016-07" db="EMBL/GenBank/DDBJ databases">
        <title>Whole-genome of two Shewanella species isolated from a digestive organ of sea cucumber Apostichopus japonicus Selenka 1867.</title>
        <authorList>
            <person name="Hong H.-H."/>
            <person name="Choi H."/>
            <person name="Cheon S."/>
            <person name="Oh J.-S."/>
            <person name="Lee H.-G."/>
            <person name="Park C."/>
        </authorList>
    </citation>
    <scope>NUCLEOTIDE SEQUENCE [LARGE SCALE GENOMIC DNA]</scope>
    <source>
        <strain evidence="2 3">CSB03KR</strain>
    </source>
</reference>
<comment type="caution">
    <text evidence="2">The sequence shown here is derived from an EMBL/GenBank/DDBJ whole genome shotgun (WGS) entry which is preliminary data.</text>
</comment>
<feature type="transmembrane region" description="Helical" evidence="1">
    <location>
        <begin position="42"/>
        <end position="63"/>
    </location>
</feature>
<evidence type="ECO:0008006" key="4">
    <source>
        <dbReference type="Google" id="ProtNLM"/>
    </source>
</evidence>
<name>A0A1E5IVK7_SHECO</name>
<organism evidence="2 3">
    <name type="scientific">Shewanella colwelliana</name>
    <name type="common">Alteromonas colwelliana</name>
    <dbReference type="NCBI Taxonomy" id="23"/>
    <lineage>
        <taxon>Bacteria</taxon>
        <taxon>Pseudomonadati</taxon>
        <taxon>Pseudomonadota</taxon>
        <taxon>Gammaproteobacteria</taxon>
        <taxon>Alteromonadales</taxon>
        <taxon>Shewanellaceae</taxon>
        <taxon>Shewanella</taxon>
    </lineage>
</organism>
<dbReference type="Proteomes" id="UP000095230">
    <property type="component" value="Unassembled WGS sequence"/>
</dbReference>
<keyword evidence="1" id="KW-0472">Membrane</keyword>
<gene>
    <name evidence="2" type="ORF">BEL05_18845</name>
</gene>
<proteinExistence type="predicted"/>